<keyword evidence="8" id="KW-1185">Reference proteome</keyword>
<dbReference type="GO" id="GO:0000981">
    <property type="term" value="F:DNA-binding transcription factor activity, RNA polymerase II-specific"/>
    <property type="evidence" value="ECO:0007669"/>
    <property type="project" value="InterPro"/>
</dbReference>
<dbReference type="Proteomes" id="UP000559256">
    <property type="component" value="Unassembled WGS sequence"/>
</dbReference>
<dbReference type="InterPro" id="IPR036864">
    <property type="entry name" value="Zn2-C6_fun-type_DNA-bd_sf"/>
</dbReference>
<organism evidence="7 8">
    <name type="scientific">Tetrapyrgos nigripes</name>
    <dbReference type="NCBI Taxonomy" id="182062"/>
    <lineage>
        <taxon>Eukaryota</taxon>
        <taxon>Fungi</taxon>
        <taxon>Dikarya</taxon>
        <taxon>Basidiomycota</taxon>
        <taxon>Agaricomycotina</taxon>
        <taxon>Agaricomycetes</taxon>
        <taxon>Agaricomycetidae</taxon>
        <taxon>Agaricales</taxon>
        <taxon>Marasmiineae</taxon>
        <taxon>Marasmiaceae</taxon>
        <taxon>Tetrapyrgos</taxon>
    </lineage>
</organism>
<dbReference type="GO" id="GO:0005634">
    <property type="term" value="C:nucleus"/>
    <property type="evidence" value="ECO:0007669"/>
    <property type="project" value="UniProtKB-SubCell"/>
</dbReference>
<comment type="caution">
    <text evidence="7">The sequence shown here is derived from an EMBL/GenBank/DDBJ whole genome shotgun (WGS) entry which is preliminary data.</text>
</comment>
<dbReference type="CDD" id="cd00067">
    <property type="entry name" value="GAL4"/>
    <property type="match status" value="1"/>
</dbReference>
<reference evidence="7 8" key="1">
    <citation type="journal article" date="2020" name="ISME J.">
        <title>Uncovering the hidden diversity of litter-decomposition mechanisms in mushroom-forming fungi.</title>
        <authorList>
            <person name="Floudas D."/>
            <person name="Bentzer J."/>
            <person name="Ahren D."/>
            <person name="Johansson T."/>
            <person name="Persson P."/>
            <person name="Tunlid A."/>
        </authorList>
    </citation>
    <scope>NUCLEOTIDE SEQUENCE [LARGE SCALE GENOMIC DNA]</scope>
    <source>
        <strain evidence="7 8">CBS 291.85</strain>
    </source>
</reference>
<evidence type="ECO:0000259" key="6">
    <source>
        <dbReference type="Pfam" id="PF00172"/>
    </source>
</evidence>
<keyword evidence="5" id="KW-0539">Nucleus</keyword>
<protein>
    <recommendedName>
        <fullName evidence="6">Zn(2)-C6 fungal-type domain-containing protein</fullName>
    </recommendedName>
</protein>
<dbReference type="EMBL" id="JAACJM010000086">
    <property type="protein sequence ID" value="KAF5348349.1"/>
    <property type="molecule type" value="Genomic_DNA"/>
</dbReference>
<dbReference type="InterPro" id="IPR050815">
    <property type="entry name" value="TF_fung"/>
</dbReference>
<accession>A0A8H5CUM9</accession>
<comment type="subcellular location">
    <subcellularLocation>
        <location evidence="1">Nucleus</location>
    </subcellularLocation>
</comment>
<keyword evidence="4" id="KW-0804">Transcription</keyword>
<keyword evidence="3" id="KW-0805">Transcription regulation</keyword>
<feature type="domain" description="Zn(2)-C6 fungal-type" evidence="6">
    <location>
        <begin position="22"/>
        <end position="50"/>
    </location>
</feature>
<evidence type="ECO:0000256" key="5">
    <source>
        <dbReference type="ARBA" id="ARBA00023242"/>
    </source>
</evidence>
<keyword evidence="2" id="KW-0479">Metal-binding</keyword>
<evidence type="ECO:0000256" key="1">
    <source>
        <dbReference type="ARBA" id="ARBA00004123"/>
    </source>
</evidence>
<evidence type="ECO:0000313" key="8">
    <source>
        <dbReference type="Proteomes" id="UP000559256"/>
    </source>
</evidence>
<evidence type="ECO:0000256" key="2">
    <source>
        <dbReference type="ARBA" id="ARBA00022723"/>
    </source>
</evidence>
<dbReference type="Pfam" id="PF00172">
    <property type="entry name" value="Zn_clus"/>
    <property type="match status" value="1"/>
</dbReference>
<evidence type="ECO:0000256" key="3">
    <source>
        <dbReference type="ARBA" id="ARBA00023015"/>
    </source>
</evidence>
<dbReference type="GO" id="GO:0008270">
    <property type="term" value="F:zinc ion binding"/>
    <property type="evidence" value="ECO:0007669"/>
    <property type="project" value="InterPro"/>
</dbReference>
<name>A0A8H5CUM9_9AGAR</name>
<dbReference type="InterPro" id="IPR001138">
    <property type="entry name" value="Zn2Cys6_DnaBD"/>
</dbReference>
<sequence>MTTTTLLCTRTDLLLLQTPSSRRRHIKCDGGRPICKNCEKSSGKFSDCEFPSGGTSNAEYLEEQISILENRIKELENPSVDETMLLRNPYAGTVVAPGEKDLWLFSASHLIARDSGSGIIPREIQRNLISRLLTFASEIGFFLDPTRFYNSIVTTSSNPPAQALLQTVLLLAAQLNPFSPLTEQMKDDLLLQAIKGTPQILSSNHPNNILQAIQAHVLLSQYFFLNGKKLEGRYNFTMAISLVLATRLHRVRSQIHRCRSYTLPSKDAIEEKENIEAFWTVLRLNSCWTVLEGATTSLQYLKPHMRVDTPWPGIPLAPDTLTVSTIQFFLANTSDGGYSAQALRAKACILLEQAFDLSSRYTAQYQQPTQGWLEACNSLRVVAQRFQFELPSIGSADSLEASRQLLIIHTLVYVTKIRIASLPPQPPSNENARRAALDTVELLRKVNLQAIEFVDPVMAMLWTRVGNFFVQELSRSPGLTGQSTARMQQELQRSLEAIVQVMTMFSTNCPLMGQELAKLRDTWI</sequence>
<dbReference type="CDD" id="cd12148">
    <property type="entry name" value="fungal_TF_MHR"/>
    <property type="match status" value="1"/>
</dbReference>
<gene>
    <name evidence="7" type="ORF">D9758_010947</name>
</gene>
<evidence type="ECO:0000313" key="7">
    <source>
        <dbReference type="EMBL" id="KAF5348349.1"/>
    </source>
</evidence>
<dbReference type="OrthoDB" id="2309723at2759"/>
<dbReference type="AlphaFoldDB" id="A0A8H5CUM9"/>
<evidence type="ECO:0000256" key="4">
    <source>
        <dbReference type="ARBA" id="ARBA00023163"/>
    </source>
</evidence>
<dbReference type="PANTHER" id="PTHR47338:SF29">
    <property type="entry name" value="ZN(2)-C6 FUNGAL-TYPE DOMAIN-CONTAINING PROTEIN"/>
    <property type="match status" value="1"/>
</dbReference>
<dbReference type="Gene3D" id="4.10.240.10">
    <property type="entry name" value="Zn(2)-C6 fungal-type DNA-binding domain"/>
    <property type="match status" value="1"/>
</dbReference>
<proteinExistence type="predicted"/>
<dbReference type="PANTHER" id="PTHR47338">
    <property type="entry name" value="ZN(II)2CYS6 TRANSCRIPTION FACTOR (EUROFUNG)-RELATED"/>
    <property type="match status" value="1"/>
</dbReference>